<evidence type="ECO:0000256" key="1">
    <source>
        <dbReference type="ARBA" id="ARBA00023002"/>
    </source>
</evidence>
<evidence type="ECO:0000313" key="3">
    <source>
        <dbReference type="Proteomes" id="UP001156601"/>
    </source>
</evidence>
<gene>
    <name evidence="2" type="ORF">GCM10007852_31270</name>
</gene>
<dbReference type="PANTHER" id="PTHR43157:SF31">
    <property type="entry name" value="PHOSPHATIDYLINOSITOL-GLYCAN BIOSYNTHESIS CLASS F PROTEIN"/>
    <property type="match status" value="1"/>
</dbReference>
<dbReference type="EMBL" id="BSOT01000009">
    <property type="protein sequence ID" value="GLR72219.1"/>
    <property type="molecule type" value="Genomic_DNA"/>
</dbReference>
<dbReference type="Gene3D" id="3.40.50.720">
    <property type="entry name" value="NAD(P)-binding Rossmann-like Domain"/>
    <property type="match status" value="1"/>
</dbReference>
<dbReference type="Proteomes" id="UP001156601">
    <property type="component" value="Unassembled WGS sequence"/>
</dbReference>
<dbReference type="AlphaFoldDB" id="A0AA37T1I1"/>
<protein>
    <submittedName>
        <fullName evidence="2">Short-chain dehydrogenase</fullName>
    </submittedName>
</protein>
<dbReference type="PRINTS" id="PR00081">
    <property type="entry name" value="GDHRDH"/>
</dbReference>
<reference evidence="2" key="2">
    <citation type="submission" date="2023-01" db="EMBL/GenBank/DDBJ databases">
        <title>Draft genome sequence of Agaribacter marinus strain NBRC 110023.</title>
        <authorList>
            <person name="Sun Q."/>
            <person name="Mori K."/>
        </authorList>
    </citation>
    <scope>NUCLEOTIDE SEQUENCE</scope>
    <source>
        <strain evidence="2">NBRC 110023</strain>
    </source>
</reference>
<sequence length="304" mass="33583">MTFKMEKVPSQFGRIAMVTGANSGLGYETALAMSQKGLKVVMACRNLDKAEEAKQKILVVEPKATLEILLLDLSKLASVRNAVKEFRNKHDRLDILINNAGIMYPPYKKTEDNFESQMAVNCFGHFLLTSLLIDLVPNDPASRITWISSSAHKTGRLNLSDINFTKKYSKMSSYGQSKLVCLMYALELDKKLKKAGKKIKSNSAHPGGAHTNLGRNMPKWLLTLMKSTILPFITHPASNGALPILEASLAQDAEGGQYYGPQGFLEMSGVSGVATIAKHAKDMNKSEHLWRISEQLTGASYRLY</sequence>
<proteinExistence type="predicted"/>
<name>A0AA37T1I1_9ALTE</name>
<organism evidence="2 3">
    <name type="scientific">Agaribacter marinus</name>
    <dbReference type="NCBI Taxonomy" id="1431249"/>
    <lineage>
        <taxon>Bacteria</taxon>
        <taxon>Pseudomonadati</taxon>
        <taxon>Pseudomonadota</taxon>
        <taxon>Gammaproteobacteria</taxon>
        <taxon>Alteromonadales</taxon>
        <taxon>Alteromonadaceae</taxon>
        <taxon>Agaribacter</taxon>
    </lineage>
</organism>
<dbReference type="GO" id="GO:0016491">
    <property type="term" value="F:oxidoreductase activity"/>
    <property type="evidence" value="ECO:0007669"/>
    <property type="project" value="UniProtKB-KW"/>
</dbReference>
<dbReference type="SUPFAM" id="SSF51735">
    <property type="entry name" value="NAD(P)-binding Rossmann-fold domains"/>
    <property type="match status" value="1"/>
</dbReference>
<reference evidence="2" key="1">
    <citation type="journal article" date="2014" name="Int. J. Syst. Evol. Microbiol.">
        <title>Complete genome sequence of Corynebacterium casei LMG S-19264T (=DSM 44701T), isolated from a smear-ripened cheese.</title>
        <authorList>
            <consortium name="US DOE Joint Genome Institute (JGI-PGF)"/>
            <person name="Walter F."/>
            <person name="Albersmeier A."/>
            <person name="Kalinowski J."/>
            <person name="Ruckert C."/>
        </authorList>
    </citation>
    <scope>NUCLEOTIDE SEQUENCE</scope>
    <source>
        <strain evidence="2">NBRC 110023</strain>
    </source>
</reference>
<accession>A0AA37T1I1</accession>
<dbReference type="RefSeq" id="WP_284218612.1">
    <property type="nucleotide sequence ID" value="NZ_BSOT01000009.1"/>
</dbReference>
<keyword evidence="3" id="KW-1185">Reference proteome</keyword>
<dbReference type="InterPro" id="IPR002347">
    <property type="entry name" value="SDR_fam"/>
</dbReference>
<dbReference type="PANTHER" id="PTHR43157">
    <property type="entry name" value="PHOSPHATIDYLINOSITOL-GLYCAN BIOSYNTHESIS CLASS F PROTEIN-RELATED"/>
    <property type="match status" value="1"/>
</dbReference>
<dbReference type="InterPro" id="IPR036291">
    <property type="entry name" value="NAD(P)-bd_dom_sf"/>
</dbReference>
<comment type="caution">
    <text evidence="2">The sequence shown here is derived from an EMBL/GenBank/DDBJ whole genome shotgun (WGS) entry which is preliminary data.</text>
</comment>
<keyword evidence="1" id="KW-0560">Oxidoreductase</keyword>
<evidence type="ECO:0000313" key="2">
    <source>
        <dbReference type="EMBL" id="GLR72219.1"/>
    </source>
</evidence>
<dbReference type="Pfam" id="PF00106">
    <property type="entry name" value="adh_short"/>
    <property type="match status" value="1"/>
</dbReference>
<dbReference type="NCBIfam" id="NF004846">
    <property type="entry name" value="PRK06197.1"/>
    <property type="match status" value="1"/>
</dbReference>